<evidence type="ECO:0000259" key="10">
    <source>
        <dbReference type="PROSITE" id="PS50263"/>
    </source>
</evidence>
<protein>
    <recommendedName>
        <fullName evidence="9">Apolipoprotein N-acyltransferase</fullName>
        <shortName evidence="9">ALP N-acyltransferase</shortName>
        <ecNumber evidence="9">2.3.1.269</ecNumber>
    </recommendedName>
</protein>
<dbReference type="NCBIfam" id="TIGR00546">
    <property type="entry name" value="lnt"/>
    <property type="match status" value="1"/>
</dbReference>
<evidence type="ECO:0000313" key="12">
    <source>
        <dbReference type="Proteomes" id="UP000028006"/>
    </source>
</evidence>
<dbReference type="InterPro" id="IPR003010">
    <property type="entry name" value="C-N_Hydrolase"/>
</dbReference>
<sequence>MILKNKLPGHLMAAIAGALFTLAFSPYNHWPVLLLASGCIFFVTQKEALRPTLIRGALFGIGLFGAGTSWVYVSIHEFGSAPVPLALLLTLLFVLLLTSVFIIPMFLSYIKLRDRYNVKASWQRALLFAAVWVLFEWFRTWFLTGFPWLLQGYALLDTPFQSWAPVAGVYGLSLLLITTACLLTSVIIERFRLYAGQVLALVVTAVAWAASFPLGHITWTTKTGSLSFSAIQGNIPQSLKWEPGYLEDTIRTYFGLTEKEWGQDLVIWPENALPIFYSNVRSVMQQLDRQANDSGSTFITGIPMDDNSTGEPRYYNSIVASGVGDGRYYKQKLVPFGEYVPLESILRGLIDFFDLPMSAFSKGTSSQALLEVPEATIAPYICYEVVYPDFAAFQARDSGLLITISNDTWFGRSIGPLQHYQIARMRSLETGRYMIRATNDGKTALIDDKGKTVKSIERFKEGILRGDAPVMKGTTPFMRFGSYPVLLFSLLMIVLTVHRSRRTR</sequence>
<evidence type="ECO:0000256" key="1">
    <source>
        <dbReference type="ARBA" id="ARBA00004651"/>
    </source>
</evidence>
<dbReference type="EMBL" id="JOKG01000004">
    <property type="protein sequence ID" value="KEQ13033.1"/>
    <property type="molecule type" value="Genomic_DNA"/>
</dbReference>
<comment type="catalytic activity">
    <reaction evidence="9">
        <text>N-terminal S-1,2-diacyl-sn-glyceryl-L-cysteinyl-[lipoprotein] + a glycerophospholipid = N-acyl-S-1,2-diacyl-sn-glyceryl-L-cysteinyl-[lipoprotein] + a 2-acyl-sn-glycero-3-phospholipid + H(+)</text>
        <dbReference type="Rhea" id="RHEA:48228"/>
        <dbReference type="Rhea" id="RHEA-COMP:14681"/>
        <dbReference type="Rhea" id="RHEA-COMP:14684"/>
        <dbReference type="ChEBI" id="CHEBI:15378"/>
        <dbReference type="ChEBI" id="CHEBI:136912"/>
        <dbReference type="ChEBI" id="CHEBI:140656"/>
        <dbReference type="ChEBI" id="CHEBI:140657"/>
        <dbReference type="ChEBI" id="CHEBI:140660"/>
        <dbReference type="EC" id="2.3.1.269"/>
    </reaction>
</comment>
<feature type="transmembrane region" description="Helical" evidence="9">
    <location>
        <begin position="7"/>
        <end position="24"/>
    </location>
</feature>
<dbReference type="PANTHER" id="PTHR38686">
    <property type="entry name" value="APOLIPOPROTEIN N-ACYLTRANSFERASE"/>
    <property type="match status" value="1"/>
</dbReference>
<feature type="transmembrane region" description="Helical" evidence="9">
    <location>
        <begin position="56"/>
        <end position="73"/>
    </location>
</feature>
<organism evidence="11 12">
    <name type="scientific">Endozoicomonas montiporae</name>
    <dbReference type="NCBI Taxonomy" id="1027273"/>
    <lineage>
        <taxon>Bacteria</taxon>
        <taxon>Pseudomonadati</taxon>
        <taxon>Pseudomonadota</taxon>
        <taxon>Gammaproteobacteria</taxon>
        <taxon>Oceanospirillales</taxon>
        <taxon>Endozoicomonadaceae</taxon>
        <taxon>Endozoicomonas</taxon>
    </lineage>
</organism>
<dbReference type="Pfam" id="PF20154">
    <property type="entry name" value="LNT_N"/>
    <property type="match status" value="1"/>
</dbReference>
<dbReference type="InterPro" id="IPR036526">
    <property type="entry name" value="C-N_Hydrolase_sf"/>
</dbReference>
<dbReference type="UniPathway" id="UPA00666"/>
<dbReference type="SUPFAM" id="SSF56317">
    <property type="entry name" value="Carbon-nitrogen hydrolase"/>
    <property type="match status" value="1"/>
</dbReference>
<evidence type="ECO:0000256" key="2">
    <source>
        <dbReference type="ARBA" id="ARBA00010065"/>
    </source>
</evidence>
<name>A0A081N3L0_9GAMM</name>
<comment type="function">
    <text evidence="9">Catalyzes the phospholipid dependent N-acylation of the N-terminal cysteine of apolipoprotein, the last step in lipoprotein maturation.</text>
</comment>
<dbReference type="InterPro" id="IPR045378">
    <property type="entry name" value="LNT_N"/>
</dbReference>
<comment type="caution">
    <text evidence="11">The sequence shown here is derived from an EMBL/GenBank/DDBJ whole genome shotgun (WGS) entry which is preliminary data.</text>
</comment>
<comment type="pathway">
    <text evidence="9">Protein modification; lipoprotein biosynthesis (N-acyl transfer).</text>
</comment>
<evidence type="ECO:0000256" key="6">
    <source>
        <dbReference type="ARBA" id="ARBA00022989"/>
    </source>
</evidence>
<comment type="similarity">
    <text evidence="2 9">Belongs to the CN hydrolase family. Apolipoprotein N-acyltransferase subfamily.</text>
</comment>
<dbReference type="GO" id="GO:0042158">
    <property type="term" value="P:lipoprotein biosynthetic process"/>
    <property type="evidence" value="ECO:0007669"/>
    <property type="project" value="UniProtKB-UniRule"/>
</dbReference>
<evidence type="ECO:0000256" key="8">
    <source>
        <dbReference type="ARBA" id="ARBA00023315"/>
    </source>
</evidence>
<evidence type="ECO:0000313" key="11">
    <source>
        <dbReference type="EMBL" id="KEQ13033.1"/>
    </source>
</evidence>
<comment type="subcellular location">
    <subcellularLocation>
        <location evidence="1 9">Cell membrane</location>
        <topology evidence="1 9">Multi-pass membrane protein</topology>
    </subcellularLocation>
</comment>
<dbReference type="PANTHER" id="PTHR38686:SF1">
    <property type="entry name" value="APOLIPOPROTEIN N-ACYLTRANSFERASE"/>
    <property type="match status" value="1"/>
</dbReference>
<dbReference type="Gene3D" id="3.60.110.10">
    <property type="entry name" value="Carbon-nitrogen hydrolase"/>
    <property type="match status" value="1"/>
</dbReference>
<dbReference type="InterPro" id="IPR004563">
    <property type="entry name" value="Apolipo_AcylTrfase"/>
</dbReference>
<dbReference type="EC" id="2.3.1.269" evidence="9"/>
<evidence type="ECO:0000256" key="5">
    <source>
        <dbReference type="ARBA" id="ARBA00022692"/>
    </source>
</evidence>
<evidence type="ECO:0000256" key="9">
    <source>
        <dbReference type="HAMAP-Rule" id="MF_01148"/>
    </source>
</evidence>
<feature type="transmembrane region" description="Helical" evidence="9">
    <location>
        <begin position="85"/>
        <end position="110"/>
    </location>
</feature>
<keyword evidence="6 9" id="KW-1133">Transmembrane helix</keyword>
<keyword evidence="3 9" id="KW-1003">Cell membrane</keyword>
<feature type="transmembrane region" description="Helical" evidence="9">
    <location>
        <begin position="198"/>
        <end position="219"/>
    </location>
</feature>
<dbReference type="CDD" id="cd07571">
    <property type="entry name" value="ALP_N-acyl_transferase"/>
    <property type="match status" value="1"/>
</dbReference>
<keyword evidence="4 9" id="KW-0808">Transferase</keyword>
<feature type="transmembrane region" description="Helical" evidence="9">
    <location>
        <begin position="122"/>
        <end position="142"/>
    </location>
</feature>
<dbReference type="AlphaFoldDB" id="A0A081N3L0"/>
<feature type="domain" description="CN hydrolase" evidence="10">
    <location>
        <begin position="231"/>
        <end position="470"/>
    </location>
</feature>
<feature type="transmembrane region" description="Helical" evidence="9">
    <location>
        <begin position="162"/>
        <end position="186"/>
    </location>
</feature>
<accession>A0A081N3L0</accession>
<feature type="transmembrane region" description="Helical" evidence="9">
    <location>
        <begin position="480"/>
        <end position="498"/>
    </location>
</feature>
<keyword evidence="12" id="KW-1185">Reference proteome</keyword>
<dbReference type="PROSITE" id="PS50263">
    <property type="entry name" value="CN_HYDROLASE"/>
    <property type="match status" value="1"/>
</dbReference>
<dbReference type="Proteomes" id="UP000028006">
    <property type="component" value="Unassembled WGS sequence"/>
</dbReference>
<dbReference type="GO" id="GO:0005886">
    <property type="term" value="C:plasma membrane"/>
    <property type="evidence" value="ECO:0007669"/>
    <property type="project" value="UniProtKB-SubCell"/>
</dbReference>
<evidence type="ECO:0000256" key="7">
    <source>
        <dbReference type="ARBA" id="ARBA00023136"/>
    </source>
</evidence>
<dbReference type="HAMAP" id="MF_01148">
    <property type="entry name" value="Lnt"/>
    <property type="match status" value="1"/>
</dbReference>
<keyword evidence="7 9" id="KW-0472">Membrane</keyword>
<evidence type="ECO:0000256" key="3">
    <source>
        <dbReference type="ARBA" id="ARBA00022475"/>
    </source>
</evidence>
<keyword evidence="8 9" id="KW-0012">Acyltransferase</keyword>
<reference evidence="11 12" key="1">
    <citation type="submission" date="2014-06" db="EMBL/GenBank/DDBJ databases">
        <title>Whole Genome Sequences of Three Symbiotic Endozoicomonas Bacteria.</title>
        <authorList>
            <person name="Neave M.J."/>
            <person name="Apprill A."/>
            <person name="Voolstra C.R."/>
        </authorList>
    </citation>
    <scope>NUCLEOTIDE SEQUENCE [LARGE SCALE GENOMIC DNA]</scope>
    <source>
        <strain evidence="11 12">LMG 24815</strain>
    </source>
</reference>
<dbReference type="eggNOG" id="COG0815">
    <property type="taxonomic scope" value="Bacteria"/>
</dbReference>
<proteinExistence type="inferred from homology"/>
<dbReference type="Pfam" id="PF00795">
    <property type="entry name" value="CN_hydrolase"/>
    <property type="match status" value="1"/>
</dbReference>
<dbReference type="GO" id="GO:0016410">
    <property type="term" value="F:N-acyltransferase activity"/>
    <property type="evidence" value="ECO:0007669"/>
    <property type="project" value="UniProtKB-UniRule"/>
</dbReference>
<gene>
    <name evidence="9" type="primary">lnt</name>
    <name evidence="11" type="ORF">GZ77_21705</name>
</gene>
<keyword evidence="5 9" id="KW-0812">Transmembrane</keyword>
<evidence type="ECO:0000256" key="4">
    <source>
        <dbReference type="ARBA" id="ARBA00022679"/>
    </source>
</evidence>